<keyword evidence="1" id="KW-1133">Transmembrane helix</keyword>
<dbReference type="AlphaFoldDB" id="A0AA45KFD5"/>
<protein>
    <submittedName>
        <fullName evidence="2">Uncharacterized protein</fullName>
    </submittedName>
</protein>
<feature type="transmembrane region" description="Helical" evidence="1">
    <location>
        <begin position="6"/>
        <end position="27"/>
    </location>
</feature>
<reference evidence="2 3" key="1">
    <citation type="submission" date="2021-02" db="EMBL/GenBank/DDBJ databases">
        <title>Complete genome sequence of Lactococcus lactis strain K_LL004.</title>
        <authorList>
            <person name="Kim H.B."/>
        </authorList>
    </citation>
    <scope>NUCLEOTIDE SEQUENCE [LARGE SCALE GENOMIC DNA]</scope>
    <source>
        <strain evidence="2 3">K_LL004</strain>
    </source>
</reference>
<sequence length="156" mass="18251">MIVDFGNVWDALTAIGTMGAVIISLYLTRKDYKKKLRIDYWVSYKILSGEKFPIWCIDVTNTGVIPVKIYEIGVYQRSNFFKRRRSIPFLVPRDLEQESSKLPVLIQPQEDATYFVAQEEWAERLQDLTYSANQVAFYVIDTTGKLYKTKYFKVHS</sequence>
<dbReference type="EMBL" id="CP070872">
    <property type="protein sequence ID" value="QSE76254.1"/>
    <property type="molecule type" value="Genomic_DNA"/>
</dbReference>
<gene>
    <name evidence="2" type="ORF">JW886_07220</name>
</gene>
<keyword evidence="1" id="KW-0812">Transmembrane</keyword>
<dbReference type="Proteomes" id="UP000663608">
    <property type="component" value="Chromosome"/>
</dbReference>
<name>A0AA45KFD5_9LACT</name>
<organism evidence="2 3">
    <name type="scientific">Lactococcus taiwanensis</name>
    <dbReference type="NCBI Taxonomy" id="1151742"/>
    <lineage>
        <taxon>Bacteria</taxon>
        <taxon>Bacillati</taxon>
        <taxon>Bacillota</taxon>
        <taxon>Bacilli</taxon>
        <taxon>Lactobacillales</taxon>
        <taxon>Streptococcaceae</taxon>
        <taxon>Lactococcus</taxon>
    </lineage>
</organism>
<keyword evidence="1" id="KW-0472">Membrane</keyword>
<evidence type="ECO:0000313" key="2">
    <source>
        <dbReference type="EMBL" id="QSE76254.1"/>
    </source>
</evidence>
<evidence type="ECO:0000313" key="3">
    <source>
        <dbReference type="Proteomes" id="UP000663608"/>
    </source>
</evidence>
<evidence type="ECO:0000256" key="1">
    <source>
        <dbReference type="SAM" id="Phobius"/>
    </source>
</evidence>
<proteinExistence type="predicted"/>
<dbReference type="KEGG" id="lti:JW886_07220"/>
<dbReference type="RefSeq" id="WP_200407168.1">
    <property type="nucleotide sequence ID" value="NZ_BNDT01000003.1"/>
</dbReference>
<accession>A0AA45KFD5</accession>
<keyword evidence="3" id="KW-1185">Reference proteome</keyword>